<dbReference type="InterPro" id="IPR045063">
    <property type="entry name" value="Dynamin_N"/>
</dbReference>
<keyword evidence="4" id="KW-0342">GTP-binding</keyword>
<keyword evidence="5" id="KW-0472">Membrane</keyword>
<dbReference type="SUPFAM" id="SSF52540">
    <property type="entry name" value="P-loop containing nucleoside triphosphate hydrolases"/>
    <property type="match status" value="2"/>
</dbReference>
<dbReference type="EMBL" id="JAUSUY010000008">
    <property type="protein sequence ID" value="MDT3426751.1"/>
    <property type="molecule type" value="Genomic_DNA"/>
</dbReference>
<evidence type="ECO:0000256" key="2">
    <source>
        <dbReference type="ARBA" id="ARBA00022741"/>
    </source>
</evidence>
<sequence>MVAKRERIPSDVKRAEQWNLAQLSEWMEQHGDVDTGRIFADLLEKERRGELVFAFCGHFSAGKSSMINALCGKELLPSGPMPTSANVVSIRCGCPRTLVYGEKDGTGQEERAEAPAERLREYCRLGGDYAAIEVWEDVPLLGPHGVFMDTPGVDSTEEGHQRATRSALHLADIVFYIMDYNHVQSENNLAFAKNLSDWGKPLYLLINQIDKHREREIPIDDYRTQIESAFSNWGVKHSGLLFTSLKQKGHPLSRWDQLPRLIAALLERREELLEYSLSRSVLHTAEAYLSSFREGQREEKEALMAELSGEDPENLERELAAMEVEEKELRTLPERARQQLRASLDALLGNVNLMPADIREAVSRYADSLRPGFRTGLLTTAAKREKERSSRLSLLGDALKRQVSAQLEGHVLSLLRSWGGELELWGDAEEMELRNAFPQTGAEWLAEAVKPGAPVEGEALLQLCRGLAAEIRSGYRRAALGAADGLLAKLPPLLEARRAQLARRKAARARQAQAAAALAALDRAYDARAAELAALLPPRPALTPGLLPEVSALPRAASAGAAPQERPPRRAADAEAAAQGAAAVPKPAALRRRLGEAAQLLADAAARLSGEPAMRSAARSLAARAADLAGGRFTLALLGAFSAGKSSFANALLGEEVLPVSPHPATAAVNRILAPEGPYRHATAEVAMKNREEIWEDIRYSFGVLELGEPSPGAWADAVSKLPTRGLHPSALPHAGFLRAAARGWKEAEPLLGTVRTAQLDEYRSLVAEESRACFIRGIDLYYACPLTDSGIVLVDTPGADSLHARHTGVTFGYMKEADAVCFVTYYNHAFSKADRQLLSQLGRIRESCELDKMFVIVNASDLAADEEELAEVREHVAMNLRSAGLMNPRIYALSSLQALEGKTGAGRPVYEGSGFGDFEAALWRFAGEELPALSLKAALDSLSTVRSRAEEWRDMALKAESEREAESRRMEERRRAADIRLGQLVAEERPARDLRREGEELLYHIHQRLGFSLGRMLQESFHPSLLQDGGGLKDIFTACGRELWRTAGRELEAELWATTLRLAAAGRRLVHEAASAAAFDLGLPVEPPSSEAEENSVWPAPEALEIELPAADWGRMWGLFKSPKHFFEGGGREALRNVAEPLLKEALASASSKREALLLDHYESLTAQALIRASRALREKLEERDLAMAGMLKGGDSAARWSILADGLREAESAFAGRLNMEV</sequence>
<keyword evidence="2" id="KW-0547">Nucleotide-binding</keyword>
<protein>
    <submittedName>
        <fullName evidence="8">GTPase Era involved in 16S rRNA processing</fullName>
    </submittedName>
</protein>
<evidence type="ECO:0000256" key="4">
    <source>
        <dbReference type="ARBA" id="ARBA00023134"/>
    </source>
</evidence>
<evidence type="ECO:0000259" key="7">
    <source>
        <dbReference type="Pfam" id="PF00350"/>
    </source>
</evidence>
<evidence type="ECO:0000313" key="9">
    <source>
        <dbReference type="Proteomes" id="UP001248709"/>
    </source>
</evidence>
<evidence type="ECO:0000256" key="3">
    <source>
        <dbReference type="ARBA" id="ARBA00022801"/>
    </source>
</evidence>
<evidence type="ECO:0000256" key="1">
    <source>
        <dbReference type="ARBA" id="ARBA00004370"/>
    </source>
</evidence>
<dbReference type="Pfam" id="PF00350">
    <property type="entry name" value="Dynamin_N"/>
    <property type="match status" value="2"/>
</dbReference>
<organism evidence="8 9">
    <name type="scientific">Paenibacillus forsythiae</name>
    <dbReference type="NCBI Taxonomy" id="365616"/>
    <lineage>
        <taxon>Bacteria</taxon>
        <taxon>Bacillati</taxon>
        <taxon>Bacillota</taxon>
        <taxon>Bacilli</taxon>
        <taxon>Bacillales</taxon>
        <taxon>Paenibacillaceae</taxon>
        <taxon>Paenibacillus</taxon>
    </lineage>
</organism>
<feature type="domain" description="Dynamin N-terminal" evidence="7">
    <location>
        <begin position="54"/>
        <end position="208"/>
    </location>
</feature>
<evidence type="ECO:0000256" key="6">
    <source>
        <dbReference type="SAM" id="MobiDB-lite"/>
    </source>
</evidence>
<evidence type="ECO:0000256" key="5">
    <source>
        <dbReference type="ARBA" id="ARBA00023136"/>
    </source>
</evidence>
<feature type="region of interest" description="Disordered" evidence="6">
    <location>
        <begin position="557"/>
        <end position="578"/>
    </location>
</feature>
<accession>A0ABU3H8G1</accession>
<dbReference type="InterPro" id="IPR027417">
    <property type="entry name" value="P-loop_NTPase"/>
</dbReference>
<comment type="caution">
    <text evidence="8">The sequence shown here is derived from an EMBL/GenBank/DDBJ whole genome shotgun (WGS) entry which is preliminary data.</text>
</comment>
<dbReference type="PANTHER" id="PTHR10465:SF0">
    <property type="entry name" value="SARCALUMENIN"/>
    <property type="match status" value="1"/>
</dbReference>
<keyword evidence="9" id="KW-1185">Reference proteome</keyword>
<feature type="domain" description="Dynamin N-terminal" evidence="7">
    <location>
        <begin position="636"/>
        <end position="848"/>
    </location>
</feature>
<keyword evidence="3" id="KW-0378">Hydrolase</keyword>
<gene>
    <name evidence="8" type="ORF">J2Z22_002285</name>
</gene>
<dbReference type="InterPro" id="IPR027094">
    <property type="entry name" value="Mitofusin_fam"/>
</dbReference>
<dbReference type="CDD" id="cd09912">
    <property type="entry name" value="DLP_2"/>
    <property type="match status" value="2"/>
</dbReference>
<name>A0ABU3H8G1_9BACL</name>
<dbReference type="PANTHER" id="PTHR10465">
    <property type="entry name" value="TRANSMEMBRANE GTPASE FZO1"/>
    <property type="match status" value="1"/>
</dbReference>
<dbReference type="Gene3D" id="3.40.50.300">
    <property type="entry name" value="P-loop containing nucleotide triphosphate hydrolases"/>
    <property type="match status" value="2"/>
</dbReference>
<comment type="subcellular location">
    <subcellularLocation>
        <location evidence="1">Membrane</location>
    </subcellularLocation>
</comment>
<dbReference type="Proteomes" id="UP001248709">
    <property type="component" value="Unassembled WGS sequence"/>
</dbReference>
<evidence type="ECO:0000313" key="8">
    <source>
        <dbReference type="EMBL" id="MDT3426751.1"/>
    </source>
</evidence>
<reference evidence="8 9" key="1">
    <citation type="submission" date="2023-07" db="EMBL/GenBank/DDBJ databases">
        <title>Genomic Encyclopedia of Type Strains, Phase IV (KMG-IV): sequencing the most valuable type-strain genomes for metagenomic binning, comparative biology and taxonomic classification.</title>
        <authorList>
            <person name="Goeker M."/>
        </authorList>
    </citation>
    <scope>NUCLEOTIDE SEQUENCE [LARGE SCALE GENOMIC DNA]</scope>
    <source>
        <strain evidence="8 9">T98</strain>
    </source>
</reference>
<proteinExistence type="predicted"/>
<dbReference type="RefSeq" id="WP_312001047.1">
    <property type="nucleotide sequence ID" value="NZ_JAUSUY010000008.1"/>
</dbReference>